<evidence type="ECO:0000313" key="1">
    <source>
        <dbReference type="EMBL" id="QQQ17876.1"/>
    </source>
</evidence>
<dbReference type="Proteomes" id="UP000595448">
    <property type="component" value="Chromosome"/>
</dbReference>
<dbReference type="InterPro" id="IPR042099">
    <property type="entry name" value="ANL_N_sf"/>
</dbReference>
<sequence length="232" mass="24509">MMSLAPQSAWTAYDPDAPDALWAIGTASSAGGPVEYALSNRDVEADALWAARQLDALGVGQGSLIDLIHNYREGGQFWPFYLAALRIGAVVLNGMATPWDVSRTEMYARRFDLQVLMGAGGQTVEGLGSFGFDPAAVLRRTQVLVAREEAVPGLREMGLDPHSLAFLGPLVLITSPGEAGAPYDADQWTVAADAAGHLRVTSAAARACGFVDLDTGRTGRVVDGRIHLDPAS</sequence>
<dbReference type="RefSeq" id="WP_201102251.1">
    <property type="nucleotide sequence ID" value="NZ_CP067977.1"/>
</dbReference>
<proteinExistence type="predicted"/>
<dbReference type="Gene3D" id="3.40.50.12780">
    <property type="entry name" value="N-terminal domain of ligase-like"/>
    <property type="match status" value="1"/>
</dbReference>
<name>A0ABX7BJY5_9CAUL</name>
<evidence type="ECO:0000313" key="2">
    <source>
        <dbReference type="Proteomes" id="UP000595448"/>
    </source>
</evidence>
<evidence type="ECO:0008006" key="3">
    <source>
        <dbReference type="Google" id="ProtNLM"/>
    </source>
</evidence>
<reference evidence="1 2" key="1">
    <citation type="submission" date="2021-01" db="EMBL/GenBank/DDBJ databases">
        <title>Brevundimonas vitis sp. nov., an bacterium isolated from grape (Vitis vinifera).</title>
        <authorList>
            <person name="Jiang L."/>
            <person name="Lee J."/>
        </authorList>
    </citation>
    <scope>NUCLEOTIDE SEQUENCE [LARGE SCALE GENOMIC DNA]</scope>
    <source>
        <strain evidence="1 2">GRTSA-9</strain>
    </source>
</reference>
<accession>A0ABX7BJY5</accession>
<gene>
    <name evidence="1" type="ORF">JIP62_11130</name>
</gene>
<keyword evidence="2" id="KW-1185">Reference proteome</keyword>
<protein>
    <recommendedName>
        <fullName evidence="3">AMP-dependent synthetase/ligase domain-containing protein</fullName>
    </recommendedName>
</protein>
<organism evidence="1 2">
    <name type="scientific">Brevundimonas vitisensis</name>
    <dbReference type="NCBI Taxonomy" id="2800818"/>
    <lineage>
        <taxon>Bacteria</taxon>
        <taxon>Pseudomonadati</taxon>
        <taxon>Pseudomonadota</taxon>
        <taxon>Alphaproteobacteria</taxon>
        <taxon>Caulobacterales</taxon>
        <taxon>Caulobacteraceae</taxon>
        <taxon>Brevundimonas</taxon>
    </lineage>
</organism>
<dbReference type="EMBL" id="CP067977">
    <property type="protein sequence ID" value="QQQ17876.1"/>
    <property type="molecule type" value="Genomic_DNA"/>
</dbReference>